<dbReference type="PROSITE" id="PS00108">
    <property type="entry name" value="PROTEIN_KINASE_ST"/>
    <property type="match status" value="1"/>
</dbReference>
<dbReference type="GO" id="GO:0005524">
    <property type="term" value="F:ATP binding"/>
    <property type="evidence" value="ECO:0007669"/>
    <property type="project" value="UniProtKB-UniRule"/>
</dbReference>
<keyword evidence="15 21" id="KW-0472">Membrane</keyword>
<evidence type="ECO:0000256" key="6">
    <source>
        <dbReference type="ARBA" id="ARBA00022527"/>
    </source>
</evidence>
<evidence type="ECO:0000256" key="18">
    <source>
        <dbReference type="ARBA" id="ARBA00047899"/>
    </source>
</evidence>
<comment type="catalytic activity">
    <reaction evidence="19">
        <text>L-seryl-[protein] + ATP = O-phospho-L-seryl-[protein] + ADP + H(+)</text>
        <dbReference type="Rhea" id="RHEA:17989"/>
        <dbReference type="Rhea" id="RHEA-COMP:9863"/>
        <dbReference type="Rhea" id="RHEA-COMP:11604"/>
        <dbReference type="ChEBI" id="CHEBI:15378"/>
        <dbReference type="ChEBI" id="CHEBI:29999"/>
        <dbReference type="ChEBI" id="CHEBI:30616"/>
        <dbReference type="ChEBI" id="CHEBI:83421"/>
        <dbReference type="ChEBI" id="CHEBI:456216"/>
        <dbReference type="EC" id="2.7.11.1"/>
    </reaction>
</comment>
<evidence type="ECO:0000256" key="19">
    <source>
        <dbReference type="ARBA" id="ARBA00048679"/>
    </source>
</evidence>
<dbReference type="OrthoDB" id="543442at2759"/>
<feature type="chain" id="PRO_5015193998" description="non-specific serine/threonine protein kinase" evidence="22">
    <location>
        <begin position="18"/>
        <end position="658"/>
    </location>
</feature>
<dbReference type="PANTHER" id="PTHR27007">
    <property type="match status" value="1"/>
</dbReference>
<dbReference type="InterPro" id="IPR013320">
    <property type="entry name" value="ConA-like_dom_sf"/>
</dbReference>
<reference evidence="24 25" key="1">
    <citation type="journal article" date="2018" name="Nat. Genet.">
        <title>The Rosa genome provides new insights in the design of modern roses.</title>
        <authorList>
            <person name="Bendahmane M."/>
        </authorList>
    </citation>
    <scope>NUCLEOTIDE SEQUENCE [LARGE SCALE GENOMIC DNA]</scope>
    <source>
        <strain evidence="25">cv. Old Blush</strain>
    </source>
</reference>
<gene>
    <name evidence="24" type="ORF">RchiOBHm_Chr3g0465701</name>
</gene>
<evidence type="ECO:0000256" key="9">
    <source>
        <dbReference type="ARBA" id="ARBA00022729"/>
    </source>
</evidence>
<evidence type="ECO:0000313" key="24">
    <source>
        <dbReference type="EMBL" id="PRQ43184.1"/>
    </source>
</evidence>
<keyword evidence="11 20" id="KW-0547">Nucleotide-binding</keyword>
<dbReference type="PROSITE" id="PS00107">
    <property type="entry name" value="PROTEIN_KINASE_ATP"/>
    <property type="match status" value="1"/>
</dbReference>
<evidence type="ECO:0000256" key="14">
    <source>
        <dbReference type="ARBA" id="ARBA00022989"/>
    </source>
</evidence>
<dbReference type="InterPro" id="IPR000719">
    <property type="entry name" value="Prot_kinase_dom"/>
</dbReference>
<dbReference type="GO" id="GO:0004674">
    <property type="term" value="F:protein serine/threonine kinase activity"/>
    <property type="evidence" value="ECO:0007669"/>
    <property type="project" value="UniProtKB-KW"/>
</dbReference>
<dbReference type="AlphaFoldDB" id="A0A2P6R9T7"/>
<dbReference type="GO" id="GO:0030246">
    <property type="term" value="F:carbohydrate binding"/>
    <property type="evidence" value="ECO:0007669"/>
    <property type="project" value="UniProtKB-KW"/>
</dbReference>
<keyword evidence="17" id="KW-0325">Glycoprotein</keyword>
<accession>A0A2P6R9T7</accession>
<evidence type="ECO:0000256" key="12">
    <source>
        <dbReference type="ARBA" id="ARBA00022777"/>
    </source>
</evidence>
<evidence type="ECO:0000256" key="3">
    <source>
        <dbReference type="ARBA" id="ARBA00008536"/>
    </source>
</evidence>
<feature type="transmembrane region" description="Helical" evidence="21">
    <location>
        <begin position="282"/>
        <end position="306"/>
    </location>
</feature>
<feature type="domain" description="Protein kinase" evidence="23">
    <location>
        <begin position="339"/>
        <end position="621"/>
    </location>
</feature>
<feature type="signal peptide" evidence="22">
    <location>
        <begin position="1"/>
        <end position="17"/>
    </location>
</feature>
<evidence type="ECO:0000256" key="2">
    <source>
        <dbReference type="ARBA" id="ARBA00007606"/>
    </source>
</evidence>
<dbReference type="Gramene" id="PRQ43184">
    <property type="protein sequence ID" value="PRQ43184"/>
    <property type="gene ID" value="RchiOBHm_Chr3g0465701"/>
</dbReference>
<dbReference type="FunFam" id="2.60.120.200:FF:000051">
    <property type="entry name" value="L-type lectin-domain containing receptor kinase V.9"/>
    <property type="match status" value="1"/>
</dbReference>
<dbReference type="Gene3D" id="1.10.510.10">
    <property type="entry name" value="Transferase(Phosphotransferase) domain 1"/>
    <property type="match status" value="1"/>
</dbReference>
<keyword evidence="7 24" id="KW-0808">Transferase</keyword>
<dbReference type="Gene3D" id="2.60.120.200">
    <property type="match status" value="1"/>
</dbReference>
<evidence type="ECO:0000256" key="4">
    <source>
        <dbReference type="ARBA" id="ARBA00010217"/>
    </source>
</evidence>
<evidence type="ECO:0000256" key="11">
    <source>
        <dbReference type="ARBA" id="ARBA00022741"/>
    </source>
</evidence>
<evidence type="ECO:0000256" key="21">
    <source>
        <dbReference type="SAM" id="Phobius"/>
    </source>
</evidence>
<dbReference type="CDD" id="cd14066">
    <property type="entry name" value="STKc_IRAK"/>
    <property type="match status" value="1"/>
</dbReference>
<keyword evidence="16" id="KW-0675">Receptor</keyword>
<dbReference type="CDD" id="cd06899">
    <property type="entry name" value="lectin_legume_LecRK_Arcelin_ConA"/>
    <property type="match status" value="1"/>
</dbReference>
<keyword evidence="25" id="KW-1185">Reference proteome</keyword>
<evidence type="ECO:0000256" key="5">
    <source>
        <dbReference type="ARBA" id="ARBA00012513"/>
    </source>
</evidence>
<keyword evidence="9 22" id="KW-0732">Signal</keyword>
<dbReference type="SUPFAM" id="SSF56112">
    <property type="entry name" value="Protein kinase-like (PK-like)"/>
    <property type="match status" value="1"/>
</dbReference>
<keyword evidence="13 20" id="KW-0067">ATP-binding</keyword>
<proteinExistence type="inferred from homology"/>
<evidence type="ECO:0000256" key="17">
    <source>
        <dbReference type="ARBA" id="ARBA00023180"/>
    </source>
</evidence>
<evidence type="ECO:0000256" key="7">
    <source>
        <dbReference type="ARBA" id="ARBA00022679"/>
    </source>
</evidence>
<keyword evidence="14 21" id="KW-1133">Transmembrane helix</keyword>
<dbReference type="PROSITE" id="PS50011">
    <property type="entry name" value="PROTEIN_KINASE_DOM"/>
    <property type="match status" value="1"/>
</dbReference>
<dbReference type="Pfam" id="PF00069">
    <property type="entry name" value="Pkinase"/>
    <property type="match status" value="1"/>
</dbReference>
<dbReference type="InterPro" id="IPR017441">
    <property type="entry name" value="Protein_kinase_ATP_BS"/>
</dbReference>
<dbReference type="Gene3D" id="3.30.200.20">
    <property type="entry name" value="Phosphorylase Kinase, domain 1"/>
    <property type="match status" value="1"/>
</dbReference>
<dbReference type="FunFam" id="1.10.510.10:FF:000108">
    <property type="entry name" value="L-type lectin-domain containing receptor kinase S.4"/>
    <property type="match status" value="1"/>
</dbReference>
<comment type="caution">
    <text evidence="24">The sequence shown here is derived from an EMBL/GenBank/DDBJ whole genome shotgun (WGS) entry which is preliminary data.</text>
</comment>
<sequence length="658" mass="73149">MFVKLVIILVVLVVAAAEDLSFIYNGFESGENIWQDGPGGGVMVDGLFKITGHTFYAEPVTFKNDSSSSSEIFSFSTTFVFAIRSEDPTVSSGHGLAFVISPTLGRPGVLPSKYFGLFNGSNLGNMNNHVFAVELDTIKSTEFNDIDNNHIGIDINGLNSVKSATAGYYVKDGRYPRKLSLVSGNPMKVWVEYDGTRKQINVTLAPISVGKKPRIPLLSLKYDLSPVLNKIMYVGFSASTGSVNTFRYILGWSFRMNGQAQELVPSQLPKLPRIGDKKLSKLLTYGVPVMAVSLVLLTICLVVFIIRRKKCAELLEDWELEYGPQRFKYEELYKATKGFGKELLLGVGGFGEVYRGILPTSKIEIAVKRVSHKSGQGMKEFVAEIVSLGRLRHRNLVQLLGYCRRNGELLLVYDYMPNGSLEKYLYNQPKITLNWSQRFRVIKGVASGLFYLHEGWEQVVIHRDVKASNVLLDQELNGRLGDFGLARLCAHGTDPQATHVAGTLGYLAPEHARTGRVTMSTDVFAYGIFLLEVACGRRPIETQRPEEDIVLVDRVFSCWNRGNILEARDQNLGNDFVVEEVELVLKLALLCTRLQPAARPSMREVMQYLKGDIDLPDLSFLRPSLSGLAFAHDEGSDDVEMAYQCSYVPESTLLSGGR</sequence>
<evidence type="ECO:0000256" key="10">
    <source>
        <dbReference type="ARBA" id="ARBA00022734"/>
    </source>
</evidence>
<dbReference type="FunFam" id="3.30.200.20:FF:000112">
    <property type="entry name" value="Lectin-domain containing receptor kinase A4.3"/>
    <property type="match status" value="1"/>
</dbReference>
<dbReference type="GO" id="GO:0016020">
    <property type="term" value="C:membrane"/>
    <property type="evidence" value="ECO:0007669"/>
    <property type="project" value="UniProtKB-SubCell"/>
</dbReference>
<evidence type="ECO:0000313" key="25">
    <source>
        <dbReference type="Proteomes" id="UP000238479"/>
    </source>
</evidence>
<keyword evidence="8 21" id="KW-0812">Transmembrane</keyword>
<dbReference type="OMA" id="MCSHPFV"/>
<dbReference type="InterPro" id="IPR050528">
    <property type="entry name" value="L-type_Lectin-RKs"/>
</dbReference>
<comment type="catalytic activity">
    <reaction evidence="18">
        <text>L-threonyl-[protein] + ATP = O-phospho-L-threonyl-[protein] + ADP + H(+)</text>
        <dbReference type="Rhea" id="RHEA:46608"/>
        <dbReference type="Rhea" id="RHEA-COMP:11060"/>
        <dbReference type="Rhea" id="RHEA-COMP:11605"/>
        <dbReference type="ChEBI" id="CHEBI:15378"/>
        <dbReference type="ChEBI" id="CHEBI:30013"/>
        <dbReference type="ChEBI" id="CHEBI:30616"/>
        <dbReference type="ChEBI" id="CHEBI:61977"/>
        <dbReference type="ChEBI" id="CHEBI:456216"/>
        <dbReference type="EC" id="2.7.11.1"/>
    </reaction>
</comment>
<keyword evidence="6" id="KW-0723">Serine/threonine-protein kinase</keyword>
<protein>
    <recommendedName>
        <fullName evidence="5">non-specific serine/threonine protein kinase</fullName>
        <ecNumber evidence="5">2.7.11.1</ecNumber>
    </recommendedName>
</protein>
<evidence type="ECO:0000256" key="20">
    <source>
        <dbReference type="PROSITE-ProRule" id="PRU10141"/>
    </source>
</evidence>
<evidence type="ECO:0000256" key="8">
    <source>
        <dbReference type="ARBA" id="ARBA00022692"/>
    </source>
</evidence>
<comment type="subcellular location">
    <subcellularLocation>
        <location evidence="1">Membrane</location>
        <topology evidence="1">Single-pass type I membrane protein</topology>
    </subcellularLocation>
</comment>
<dbReference type="EMBL" id="PDCK01000041">
    <property type="protein sequence ID" value="PRQ43184.1"/>
    <property type="molecule type" value="Genomic_DNA"/>
</dbReference>
<evidence type="ECO:0000259" key="23">
    <source>
        <dbReference type="PROSITE" id="PS50011"/>
    </source>
</evidence>
<comment type="similarity">
    <text evidence="4">In the C-terminal section; belongs to the protein kinase superfamily. Ser/Thr protein kinase family.</text>
</comment>
<evidence type="ECO:0000256" key="15">
    <source>
        <dbReference type="ARBA" id="ARBA00023136"/>
    </source>
</evidence>
<evidence type="ECO:0000256" key="22">
    <source>
        <dbReference type="SAM" id="SignalP"/>
    </source>
</evidence>
<feature type="binding site" evidence="20">
    <location>
        <position position="368"/>
    </location>
    <ligand>
        <name>ATP</name>
        <dbReference type="ChEBI" id="CHEBI:30616"/>
    </ligand>
</feature>
<dbReference type="InterPro" id="IPR008271">
    <property type="entry name" value="Ser/Thr_kinase_AS"/>
</dbReference>
<organism evidence="24 25">
    <name type="scientific">Rosa chinensis</name>
    <name type="common">China rose</name>
    <dbReference type="NCBI Taxonomy" id="74649"/>
    <lineage>
        <taxon>Eukaryota</taxon>
        <taxon>Viridiplantae</taxon>
        <taxon>Streptophyta</taxon>
        <taxon>Embryophyta</taxon>
        <taxon>Tracheophyta</taxon>
        <taxon>Spermatophyta</taxon>
        <taxon>Magnoliopsida</taxon>
        <taxon>eudicotyledons</taxon>
        <taxon>Gunneridae</taxon>
        <taxon>Pentapetalae</taxon>
        <taxon>rosids</taxon>
        <taxon>fabids</taxon>
        <taxon>Rosales</taxon>
        <taxon>Rosaceae</taxon>
        <taxon>Rosoideae</taxon>
        <taxon>Rosoideae incertae sedis</taxon>
        <taxon>Rosa</taxon>
    </lineage>
</organism>
<comment type="similarity">
    <text evidence="2">Belongs to the leguminous lectin family.</text>
</comment>
<dbReference type="SUPFAM" id="SSF49899">
    <property type="entry name" value="Concanavalin A-like lectins/glucanases"/>
    <property type="match status" value="1"/>
</dbReference>
<dbReference type="SMR" id="A0A2P6R9T7"/>
<keyword evidence="12" id="KW-0418">Kinase</keyword>
<dbReference type="Proteomes" id="UP000238479">
    <property type="component" value="Chromosome 3"/>
</dbReference>
<dbReference type="SMART" id="SM00220">
    <property type="entry name" value="S_TKc"/>
    <property type="match status" value="1"/>
</dbReference>
<evidence type="ECO:0000256" key="1">
    <source>
        <dbReference type="ARBA" id="ARBA00004479"/>
    </source>
</evidence>
<keyword evidence="10" id="KW-0430">Lectin</keyword>
<name>A0A2P6R9T7_ROSCH</name>
<dbReference type="EC" id="2.7.11.1" evidence="5"/>
<evidence type="ECO:0000256" key="13">
    <source>
        <dbReference type="ARBA" id="ARBA00022840"/>
    </source>
</evidence>
<evidence type="ECO:0000256" key="16">
    <source>
        <dbReference type="ARBA" id="ARBA00023170"/>
    </source>
</evidence>
<dbReference type="InterPro" id="IPR001220">
    <property type="entry name" value="Legume_lectin_dom"/>
</dbReference>
<dbReference type="InterPro" id="IPR011009">
    <property type="entry name" value="Kinase-like_dom_sf"/>
</dbReference>
<dbReference type="Pfam" id="PF00139">
    <property type="entry name" value="Lectin_legB"/>
    <property type="match status" value="1"/>
</dbReference>
<comment type="similarity">
    <text evidence="3">In the N-terminal section; belongs to the leguminous lectin family.</text>
</comment>